<dbReference type="SUPFAM" id="SSF53756">
    <property type="entry name" value="UDP-Glycosyltransferase/glycogen phosphorylase"/>
    <property type="match status" value="1"/>
</dbReference>
<dbReference type="AlphaFoldDB" id="A0ABC9EWK8"/>
<dbReference type="Pfam" id="PF00201">
    <property type="entry name" value="UDPGT"/>
    <property type="match status" value="1"/>
</dbReference>
<keyword evidence="6" id="KW-1185">Reference proteome</keyword>
<dbReference type="EMBL" id="OZ075115">
    <property type="protein sequence ID" value="CAL5064612.1"/>
    <property type="molecule type" value="Genomic_DNA"/>
</dbReference>
<evidence type="ECO:0000256" key="2">
    <source>
        <dbReference type="ARBA" id="ARBA00022679"/>
    </source>
</evidence>
<evidence type="ECO:0000313" key="6">
    <source>
        <dbReference type="Proteomes" id="UP001497457"/>
    </source>
</evidence>
<sequence>MASAAAAASLSSGAPAAQAQLPHVVIFPFMAKGHTIPLTHLAHLLRRRQLATVTFFTTPGNAAFIRTALSGADGVAVVELPFPDDHGATVPGLPRGAESAEALDSLSSFPAFVEAASLLLPRFEEALAAAHPHASAVVADALLHWAHAAAAARGVPTLAFFAANVLAHVVREACHRDNPAATLAGGTGAAAYAVPEFPDVQLSLADIPFPFDDPDLTAMASVREMDRKLGKAIAGSHGLIVNTFKALERRYIEHWNRHVGPRAWPLGPLCLARPPPPVSRARHGGESSPAAWMQWLDEKAADGRAVLYVALGTMVAVPGGQLSEVAGGLERSGLDFLWAVRPADADLGAGFEDRVRGRGVVVREWVDQWAVLWHGGVKGFLSHGGWNSVVESISAGVPLAVWPMSAEQPLNAKMVADELRVGIRVPAKDGVTGAAVLVKSEEIATVIKELITGEKGVEVARNMAALGAKAREAMEEGGSSWRAVEEMIAGLGRHQPA</sequence>
<dbReference type="Proteomes" id="UP001497457">
    <property type="component" value="Chromosome 5rd"/>
</dbReference>
<protein>
    <recommendedName>
        <fullName evidence="4">Glycosyltransferase</fullName>
        <ecNumber evidence="4">2.4.1.-</ecNumber>
    </recommendedName>
</protein>
<dbReference type="CDD" id="cd03784">
    <property type="entry name" value="GT1_Gtf-like"/>
    <property type="match status" value="1"/>
</dbReference>
<evidence type="ECO:0000313" key="5">
    <source>
        <dbReference type="EMBL" id="CAL5064612.1"/>
    </source>
</evidence>
<comment type="similarity">
    <text evidence="1 3">Belongs to the UDP-glycosyltransferase family.</text>
</comment>
<dbReference type="PANTHER" id="PTHR48047">
    <property type="entry name" value="GLYCOSYLTRANSFERASE"/>
    <property type="match status" value="1"/>
</dbReference>
<name>A0ABC9EWK8_9POAL</name>
<organism evidence="5 6">
    <name type="scientific">Urochloa decumbens</name>
    <dbReference type="NCBI Taxonomy" id="240449"/>
    <lineage>
        <taxon>Eukaryota</taxon>
        <taxon>Viridiplantae</taxon>
        <taxon>Streptophyta</taxon>
        <taxon>Embryophyta</taxon>
        <taxon>Tracheophyta</taxon>
        <taxon>Spermatophyta</taxon>
        <taxon>Magnoliopsida</taxon>
        <taxon>Liliopsida</taxon>
        <taxon>Poales</taxon>
        <taxon>Poaceae</taxon>
        <taxon>PACMAD clade</taxon>
        <taxon>Panicoideae</taxon>
        <taxon>Panicodae</taxon>
        <taxon>Paniceae</taxon>
        <taxon>Melinidinae</taxon>
        <taxon>Urochloa</taxon>
    </lineage>
</organism>
<keyword evidence="2 3" id="KW-0808">Transferase</keyword>
<evidence type="ECO:0000256" key="3">
    <source>
        <dbReference type="RuleBase" id="RU003718"/>
    </source>
</evidence>
<dbReference type="FunFam" id="3.40.50.2000:FF:000107">
    <property type="entry name" value="Glycosyltransferase"/>
    <property type="match status" value="1"/>
</dbReference>
<dbReference type="PROSITE" id="PS00375">
    <property type="entry name" value="UDPGT"/>
    <property type="match status" value="1"/>
</dbReference>
<gene>
    <name evidence="5" type="ORF">URODEC1_LOCUS99553</name>
</gene>
<dbReference type="PANTHER" id="PTHR48047:SF43">
    <property type="entry name" value="OS09G0379400 PROTEIN"/>
    <property type="match status" value="1"/>
</dbReference>
<reference evidence="5 6" key="2">
    <citation type="submission" date="2024-10" db="EMBL/GenBank/DDBJ databases">
        <authorList>
            <person name="Ryan C."/>
        </authorList>
    </citation>
    <scope>NUCLEOTIDE SEQUENCE [LARGE SCALE GENOMIC DNA]</scope>
</reference>
<keyword evidence="3" id="KW-0328">Glycosyltransferase</keyword>
<proteinExistence type="inferred from homology"/>
<dbReference type="GO" id="GO:0016757">
    <property type="term" value="F:glycosyltransferase activity"/>
    <property type="evidence" value="ECO:0007669"/>
    <property type="project" value="UniProtKB-KW"/>
</dbReference>
<dbReference type="InterPro" id="IPR002213">
    <property type="entry name" value="UDP_glucos_trans"/>
</dbReference>
<reference evidence="6" key="1">
    <citation type="submission" date="2024-06" db="EMBL/GenBank/DDBJ databases">
        <authorList>
            <person name="Ryan C."/>
        </authorList>
    </citation>
    <scope>NUCLEOTIDE SEQUENCE [LARGE SCALE GENOMIC DNA]</scope>
</reference>
<evidence type="ECO:0000256" key="4">
    <source>
        <dbReference type="RuleBase" id="RU362057"/>
    </source>
</evidence>
<accession>A0ABC9EWK8</accession>
<dbReference type="EC" id="2.4.1.-" evidence="4"/>
<evidence type="ECO:0000256" key="1">
    <source>
        <dbReference type="ARBA" id="ARBA00009995"/>
    </source>
</evidence>
<dbReference type="InterPro" id="IPR035595">
    <property type="entry name" value="UDP_glycos_trans_CS"/>
</dbReference>
<dbReference type="Gene3D" id="3.40.50.2000">
    <property type="entry name" value="Glycogen Phosphorylase B"/>
    <property type="match status" value="2"/>
</dbReference>